<dbReference type="SUPFAM" id="SSF53335">
    <property type="entry name" value="S-adenosyl-L-methionine-dependent methyltransferases"/>
    <property type="match status" value="1"/>
</dbReference>
<accession>A0A7G3G848</accession>
<dbReference type="InterPro" id="IPR017237">
    <property type="entry name" value="RLMG"/>
</dbReference>
<evidence type="ECO:0000256" key="1">
    <source>
        <dbReference type="ARBA" id="ARBA00022490"/>
    </source>
</evidence>
<dbReference type="Pfam" id="PF05175">
    <property type="entry name" value="MTS"/>
    <property type="match status" value="1"/>
</dbReference>
<dbReference type="CDD" id="cd02440">
    <property type="entry name" value="AdoMet_MTases"/>
    <property type="match status" value="1"/>
</dbReference>
<dbReference type="EMBL" id="CP025781">
    <property type="protein sequence ID" value="QBC43278.1"/>
    <property type="molecule type" value="Genomic_DNA"/>
</dbReference>
<evidence type="ECO:0000259" key="7">
    <source>
        <dbReference type="Pfam" id="PF26049"/>
    </source>
</evidence>
<keyword evidence="1" id="KW-0963">Cytoplasm</keyword>
<dbReference type="Gene3D" id="3.40.50.150">
    <property type="entry name" value="Vaccinia Virus protein VP39"/>
    <property type="match status" value="2"/>
</dbReference>
<dbReference type="KEGG" id="ifl:C1H71_06810"/>
<dbReference type="PANTHER" id="PTHR47816">
    <property type="entry name" value="RIBOSOMAL RNA SMALL SUBUNIT METHYLTRANSFERASE C"/>
    <property type="match status" value="1"/>
</dbReference>
<feature type="domain" description="RlmG N-terminal" evidence="7">
    <location>
        <begin position="5"/>
        <end position="165"/>
    </location>
</feature>
<evidence type="ECO:0000313" key="8">
    <source>
        <dbReference type="EMBL" id="QBC43278.1"/>
    </source>
</evidence>
<dbReference type="InterPro" id="IPR007848">
    <property type="entry name" value="Small_mtfrase_dom"/>
</dbReference>
<organism evidence="8 9">
    <name type="scientific">Iodobacter fluviatilis</name>
    <dbReference type="NCBI Taxonomy" id="537"/>
    <lineage>
        <taxon>Bacteria</taxon>
        <taxon>Pseudomonadati</taxon>
        <taxon>Pseudomonadota</taxon>
        <taxon>Betaproteobacteria</taxon>
        <taxon>Neisseriales</taxon>
        <taxon>Chitinibacteraceae</taxon>
        <taxon>Iodobacter</taxon>
    </lineage>
</organism>
<evidence type="ECO:0000313" key="9">
    <source>
        <dbReference type="Proteomes" id="UP000515917"/>
    </source>
</evidence>
<evidence type="ECO:0000256" key="3">
    <source>
        <dbReference type="ARBA" id="ARBA00022603"/>
    </source>
</evidence>
<dbReference type="GO" id="GO:0008990">
    <property type="term" value="F:rRNA (guanine-N2-)-methyltransferase activity"/>
    <property type="evidence" value="ECO:0007669"/>
    <property type="project" value="InterPro"/>
</dbReference>
<keyword evidence="9" id="KW-1185">Reference proteome</keyword>
<dbReference type="GO" id="GO:0005737">
    <property type="term" value="C:cytoplasm"/>
    <property type="evidence" value="ECO:0007669"/>
    <property type="project" value="InterPro"/>
</dbReference>
<dbReference type="PROSITE" id="PS00092">
    <property type="entry name" value="N6_MTASE"/>
    <property type="match status" value="1"/>
</dbReference>
<evidence type="ECO:0000256" key="5">
    <source>
        <dbReference type="ARBA" id="ARBA00022691"/>
    </source>
</evidence>
<dbReference type="RefSeq" id="WP_130105859.1">
    <property type="nucleotide sequence ID" value="NZ_CP025781.1"/>
</dbReference>
<dbReference type="Proteomes" id="UP000515917">
    <property type="component" value="Chromosome"/>
</dbReference>
<keyword evidence="2" id="KW-0698">rRNA processing</keyword>
<dbReference type="PIRSF" id="PIRSF037565">
    <property type="entry name" value="RRNA_m2G_Mtase_RsmD_prd"/>
    <property type="match status" value="1"/>
</dbReference>
<evidence type="ECO:0000256" key="2">
    <source>
        <dbReference type="ARBA" id="ARBA00022552"/>
    </source>
</evidence>
<dbReference type="Pfam" id="PF26049">
    <property type="entry name" value="RLMG_N"/>
    <property type="match status" value="1"/>
</dbReference>
<keyword evidence="4" id="KW-0808">Transferase</keyword>
<reference evidence="8 9" key="1">
    <citation type="submission" date="2018-01" db="EMBL/GenBank/DDBJ databases">
        <title>Genome sequence of Iodobacter sp. strain PCH194 isolated from Indian Trans-Himalaya.</title>
        <authorList>
            <person name="Kumar V."/>
            <person name="Thakur V."/>
            <person name="Kumar S."/>
            <person name="Singh D."/>
        </authorList>
    </citation>
    <scope>NUCLEOTIDE SEQUENCE [LARGE SCALE GENOMIC DNA]</scope>
    <source>
        <strain evidence="8 9">PCH194</strain>
    </source>
</reference>
<proteinExistence type="predicted"/>
<evidence type="ECO:0000259" key="6">
    <source>
        <dbReference type="Pfam" id="PF05175"/>
    </source>
</evidence>
<feature type="domain" description="Methyltransferase small" evidence="6">
    <location>
        <begin position="185"/>
        <end position="357"/>
    </location>
</feature>
<dbReference type="InterPro" id="IPR058679">
    <property type="entry name" value="RlmG_N"/>
</dbReference>
<dbReference type="AlphaFoldDB" id="A0A7G3G848"/>
<keyword evidence="5" id="KW-0949">S-adenosyl-L-methionine</keyword>
<gene>
    <name evidence="8" type="ORF">C1H71_06810</name>
</gene>
<dbReference type="InterPro" id="IPR046977">
    <property type="entry name" value="RsmC/RlmG"/>
</dbReference>
<keyword evidence="3" id="KW-0489">Methyltransferase</keyword>
<sequence>MSASPIDFTALTLQRYPAKHAKDLRAWDASDEYLAEFIRADAPVLLINDSFGALHSATSLSSGALIFHINDSWCSRHAIEINSQQSFETYTGQAISYTLVKLPKSLSLFAAQLQQLANHISKPLTLYFSGMQKHVSNGHLAIIKSCCDEVEYLPTQRKARMYQARLRPSQEVTQPYLQTIPELNLTLSNAPGVFAEHKVDIGSRFFIEHFDRLPSAETVADVGCGNGLLSLAYHTLHPKARLHLFDESLAAVESAKLSFAANFPAASYQIQHGDGLASAVATKQTFDLILINPPFHQQNTVTTDIALSMFTQAKECMSTHSELWIVANRHLDYQAALKKTFKQINLVAQNAKFVIIKAKR</sequence>
<evidence type="ECO:0000256" key="4">
    <source>
        <dbReference type="ARBA" id="ARBA00022679"/>
    </source>
</evidence>
<dbReference type="GO" id="GO:0003676">
    <property type="term" value="F:nucleic acid binding"/>
    <property type="evidence" value="ECO:0007669"/>
    <property type="project" value="InterPro"/>
</dbReference>
<protein>
    <submittedName>
        <fullName evidence="8">Uncharacterized protein</fullName>
    </submittedName>
</protein>
<dbReference type="InterPro" id="IPR002052">
    <property type="entry name" value="DNA_methylase_N6_adenine_CS"/>
</dbReference>
<name>A0A7G3G848_9NEIS</name>
<dbReference type="PANTHER" id="PTHR47816:SF5">
    <property type="entry name" value="RIBOSOMAL RNA LARGE SUBUNIT METHYLTRANSFERASE G"/>
    <property type="match status" value="1"/>
</dbReference>
<dbReference type="InterPro" id="IPR029063">
    <property type="entry name" value="SAM-dependent_MTases_sf"/>
</dbReference>